<dbReference type="Pfam" id="PF21073">
    <property type="entry name" value="GDH_HM1"/>
    <property type="match status" value="1"/>
</dbReference>
<protein>
    <submittedName>
        <fullName evidence="8">NAD-specific glutamate dehydrogenase</fullName>
        <ecNumber evidence="8">1.4.1.2</ecNumber>
    </submittedName>
</protein>
<dbReference type="InParanoid" id="A0A1Y5RJ20"/>
<accession>A0A1Y5RJ20</accession>
<reference evidence="8 9" key="1">
    <citation type="submission" date="2017-03" db="EMBL/GenBank/DDBJ databases">
        <authorList>
            <person name="Afonso C.L."/>
            <person name="Miller P.J."/>
            <person name="Scott M.A."/>
            <person name="Spackman E."/>
            <person name="Goraichik I."/>
            <person name="Dimitrov K.M."/>
            <person name="Suarez D.L."/>
            <person name="Swayne D.E."/>
        </authorList>
    </citation>
    <scope>NUCLEOTIDE SEQUENCE [LARGE SCALE GENOMIC DNA]</scope>
    <source>
        <strain evidence="8 9">CECT 7691</strain>
    </source>
</reference>
<dbReference type="InterPro" id="IPR028971">
    <property type="entry name" value="NAD-GDH_cat"/>
</dbReference>
<dbReference type="Proteomes" id="UP000193200">
    <property type="component" value="Unassembled WGS sequence"/>
</dbReference>
<gene>
    <name evidence="8" type="primary">gdhB</name>
    <name evidence="8" type="ORF">OCH7691_00325</name>
</gene>
<dbReference type="OrthoDB" id="9758052at2"/>
<dbReference type="Pfam" id="PF21079">
    <property type="entry name" value="GDH_HM2"/>
    <property type="match status" value="1"/>
</dbReference>
<dbReference type="SUPFAM" id="SSF51735">
    <property type="entry name" value="NAD(P)-binding Rossmann-fold domains"/>
    <property type="match status" value="1"/>
</dbReference>
<dbReference type="Pfam" id="PF21074">
    <property type="entry name" value="GDH_C"/>
    <property type="match status" value="1"/>
</dbReference>
<evidence type="ECO:0000313" key="9">
    <source>
        <dbReference type="Proteomes" id="UP000193200"/>
    </source>
</evidence>
<evidence type="ECO:0000259" key="5">
    <source>
        <dbReference type="Pfam" id="PF21075"/>
    </source>
</evidence>
<dbReference type="EC" id="1.4.1.2" evidence="8"/>
<dbReference type="RefSeq" id="WP_085881677.1">
    <property type="nucleotide sequence ID" value="NZ_FWFR01000001.1"/>
</dbReference>
<feature type="domain" description="NAD-glutamate dehydrogenase ACT2" evidence="6">
    <location>
        <begin position="408"/>
        <end position="495"/>
    </location>
</feature>
<evidence type="ECO:0000256" key="1">
    <source>
        <dbReference type="ARBA" id="ARBA00023002"/>
    </source>
</evidence>
<dbReference type="InterPro" id="IPR024727">
    <property type="entry name" value="NAD_Glu_DH_N_ACT1"/>
</dbReference>
<keyword evidence="9" id="KW-1185">Reference proteome</keyword>
<dbReference type="Pfam" id="PF05088">
    <property type="entry name" value="Bac_GDH_CD"/>
    <property type="match status" value="1"/>
</dbReference>
<sequence>MLVKAKEQKIERLKKVAALASERLDKAQAAEFGTFLAAYYERVSVDDVLAFSTDALYGSALSLFRFSAQRKPGETKIRIFNPSIEGHGWKSPHTVIELVNDDMPFLVDSVAAVLSQRCLAVHLTIHPIMAVRRDKDGKRTGPVERGAGGKDAILESVMHVEIDEQSHADVLAEIETLLVNAFDDVRLAVADWRAMLDKVREVAQSLKDNPPPLEAAEVEEGRALLDWMADNHFTFLGFREYNYSQAGGNKGWKIVGQSGLGILRDPERRIMRGRTEMSPEVQEFLHRPELLIVTKANKRSTVHRPVHLDYVGVKKFDKKGKVTGEYRFTGLFTSAAYNRSPREIPFLRRKISRILERSGLAANSHDGKALLHVLESYPRDELFQIDEGNLFEIANGIVNLQERPKISLFLRPDRFARFVSALIYVPRERYNTELRKRFEGLLAAAFDGRISANYTQIGDEPLARLHVIVAIDKGVLPDVDPEQLEAQLVDAARDWRDDLAEALVDRWGEERGLKLKNAYGDAFPVAYREAFNAQLALFDIEKIEGLVEGAGVAVNLYRQLEDEDSVVRFKIYKSNDPAPLSDCLPMLEDMGLKVIEEHPYEIDRGETVWIHDFRLVNPTGRPFDLPNLKAKFELAFGKVWTGEIESDGFNRLVIQAGLDWRHVVVLRAYCKYLRQVGITFSQDYMEDVLADNPAIALLLAELFDARFNPENAEMRDQETARINAAITAALDQVASLDSDRILRRFANLINVTLRTNYHQRDETGAPKSYLSFKLDSLSVDELPLPRPFKEIFVYSPRVEGVHLRGGEVARGGLRWSDRREDFRTEVLGLMKAQMTKNAVIVPVGSKGGFVPKRLNPAGSREETLEEGIACYKIFISALLDITDNLSGGAVVPPADVVRHDGDDPYLVVAADKGTATFSDIANGVAISYGFWLGDAFASGGAAGYDHKKMGITARGAWESVKRHFRELGRDIQSEDFTVAGVGDMSGDVFGNGMLQSRHIRLVAAFDHRHVFIDPTPDPEKSYVERKRLFELPRSSWADYDTSLLSPGGKIVDRKLKSVALTPEIKACLGISTDHVTPNELIAAVLAAPVDLLWFGGIGTYVKATRESHADAGDRANDVVRRDARDIRAKVMGEGGNLAVTQRGRIEYALAGGRLNTDAIDNSAGVDCSDHEVNIKILLNAVVDDGELTIKQRDRLLAQMTDEVAELVLRDNYLQTQALTLAELKGVERLEEQARFMRGLEREGRLSRAIEFLPDDEVLAERAADHIGLTRPEMSVLLAYAKMTIYSQFLESDLPDDKDLADELVRYFPAPLQKKYRKAIENHRLHREIVATVFANSIVNRAGIAFVRRLEDEEGAKAPQVARAYAVVRQAFDLRPIWEAIEGLDNKVPAEIQGKMLLATQDLLHFATRWAIGHMPAEMGIAEAIALYQPGVQRLTGKLEDLLSELGATQLETDLGHFKAAGVPEELARRVASLEPLRSALDIVEASRISERPIEEVGEIYFAVGARLGLDWLRIAAERVVGENHWERLATSAIVDDLYMHQRALTSSVFRLANGHAGLDALGNWADHNQRPLDRTIKLIADFKASGGVDIPKLALANRQIRSMILS</sequence>
<evidence type="ECO:0000259" key="7">
    <source>
        <dbReference type="Pfam" id="PF21077"/>
    </source>
</evidence>
<organism evidence="8 9">
    <name type="scientific">Oceanibacterium hippocampi</name>
    <dbReference type="NCBI Taxonomy" id="745714"/>
    <lineage>
        <taxon>Bacteria</taxon>
        <taxon>Pseudomonadati</taxon>
        <taxon>Pseudomonadota</taxon>
        <taxon>Alphaproteobacteria</taxon>
        <taxon>Sneathiellales</taxon>
        <taxon>Sneathiellaceae</taxon>
        <taxon>Oceanibacterium</taxon>
    </lineage>
</organism>
<keyword evidence="2" id="KW-0175">Coiled coil</keyword>
<dbReference type="InterPro" id="IPR036291">
    <property type="entry name" value="NAD(P)-bd_dom_sf"/>
</dbReference>
<dbReference type="EMBL" id="FWFR01000001">
    <property type="protein sequence ID" value="SLN15900.1"/>
    <property type="molecule type" value="Genomic_DNA"/>
</dbReference>
<dbReference type="InterPro" id="IPR049058">
    <property type="entry name" value="NAD_Glu_DH_HM2"/>
</dbReference>
<dbReference type="InterPro" id="IPR049056">
    <property type="entry name" value="NAD_Glu_DH_HM3"/>
</dbReference>
<evidence type="ECO:0000313" key="8">
    <source>
        <dbReference type="EMBL" id="SLN15900.1"/>
    </source>
</evidence>
<dbReference type="InterPro" id="IPR007780">
    <property type="entry name" value="NAD_Glu_DH_bac"/>
</dbReference>
<keyword evidence="1 8" id="KW-0560">Oxidoreductase</keyword>
<dbReference type="Pfam" id="PF21078">
    <property type="entry name" value="GDH_HM3"/>
    <property type="match status" value="1"/>
</dbReference>
<evidence type="ECO:0000259" key="6">
    <source>
        <dbReference type="Pfam" id="PF21076"/>
    </source>
</evidence>
<evidence type="ECO:0000259" key="3">
    <source>
        <dbReference type="Pfam" id="PF05088"/>
    </source>
</evidence>
<evidence type="ECO:0000259" key="4">
    <source>
        <dbReference type="Pfam" id="PF21074"/>
    </source>
</evidence>
<dbReference type="InterPro" id="IPR049064">
    <property type="entry name" value="NAD_Glu_DH_ACT3"/>
</dbReference>
<dbReference type="Pfam" id="PF21076">
    <property type="entry name" value="GDH_ACT2"/>
    <property type="match status" value="1"/>
</dbReference>
<dbReference type="GO" id="GO:0006538">
    <property type="term" value="P:L-glutamate catabolic process"/>
    <property type="evidence" value="ECO:0007669"/>
    <property type="project" value="InterPro"/>
</dbReference>
<evidence type="ECO:0000256" key="2">
    <source>
        <dbReference type="SAM" id="Coils"/>
    </source>
</evidence>
<dbReference type="PIRSF" id="PIRSF036761">
    <property type="entry name" value="GDH_Mll4104"/>
    <property type="match status" value="1"/>
</dbReference>
<dbReference type="Pfam" id="PF21075">
    <property type="entry name" value="GDH_ACT1"/>
    <property type="match status" value="1"/>
</dbReference>
<feature type="domain" description="NAD-glutamate dehydrogenase N-terminal ACT1" evidence="5">
    <location>
        <begin position="35"/>
        <end position="176"/>
    </location>
</feature>
<dbReference type="InterPro" id="IPR049062">
    <property type="entry name" value="NAD_Glu_DH_ACT2"/>
</dbReference>
<dbReference type="SUPFAM" id="SSF53223">
    <property type="entry name" value="Aminoacid dehydrogenase-like, N-terminal domain"/>
    <property type="match status" value="1"/>
</dbReference>
<feature type="domain" description="NAD-glutamate dehydrogenase ACT3" evidence="7">
    <location>
        <begin position="552"/>
        <end position="625"/>
    </location>
</feature>
<dbReference type="InterPro" id="IPR049059">
    <property type="entry name" value="NAD_Glu_DH_HM1"/>
</dbReference>
<dbReference type="Gene3D" id="3.40.50.720">
    <property type="entry name" value="NAD(P)-binding Rossmann-like Domain"/>
    <property type="match status" value="1"/>
</dbReference>
<feature type="coiled-coil region" evidence="2">
    <location>
        <begin position="3"/>
        <end position="30"/>
    </location>
</feature>
<dbReference type="PANTHER" id="PTHR43403">
    <property type="entry name" value="NAD-SPECIFIC GLUTAMATE DEHYDROGENASE"/>
    <property type="match status" value="1"/>
</dbReference>
<dbReference type="InterPro" id="IPR046346">
    <property type="entry name" value="Aminoacid_DH-like_N_sf"/>
</dbReference>
<feature type="domain" description="NAD-specific glutamate dehydrogenase C-terminal" evidence="4">
    <location>
        <begin position="1267"/>
        <end position="1601"/>
    </location>
</feature>
<proteinExistence type="predicted"/>
<feature type="domain" description="NAD-glutamate dehydrogenase catalytic" evidence="3">
    <location>
        <begin position="726"/>
        <end position="1220"/>
    </location>
</feature>
<dbReference type="Pfam" id="PF21077">
    <property type="entry name" value="GDH_ACT3"/>
    <property type="match status" value="1"/>
</dbReference>
<dbReference type="GO" id="GO:0004069">
    <property type="term" value="F:L-aspartate:2-oxoglutarate aminotransferase activity"/>
    <property type="evidence" value="ECO:0007669"/>
    <property type="project" value="InterPro"/>
</dbReference>
<dbReference type="GO" id="GO:0004352">
    <property type="term" value="F:glutamate dehydrogenase (NAD+) activity"/>
    <property type="evidence" value="ECO:0007669"/>
    <property type="project" value="UniProtKB-EC"/>
</dbReference>
<dbReference type="PANTHER" id="PTHR43403:SF1">
    <property type="entry name" value="NAD-SPECIFIC GLUTAMATE DEHYDROGENASE"/>
    <property type="match status" value="1"/>
</dbReference>
<name>A0A1Y5RJ20_9PROT</name>
<dbReference type="InterPro" id="IPR048381">
    <property type="entry name" value="GDH_C"/>
</dbReference>